<keyword evidence="1" id="KW-0732">Signal</keyword>
<reference evidence="2 3" key="1">
    <citation type="submission" date="2018-01" db="EMBL/GenBank/DDBJ databases">
        <title>Genomic Encyclopedia of Archaeal and Bacterial Type Strains, Phase II (KMG-II): from individual species to whole genera.</title>
        <authorList>
            <person name="Goeker M."/>
        </authorList>
    </citation>
    <scope>NUCLEOTIDE SEQUENCE [LARGE SCALE GENOMIC DNA]</scope>
    <source>
        <strain evidence="2 3">DSM 17023</strain>
    </source>
</reference>
<keyword evidence="3" id="KW-1185">Reference proteome</keyword>
<gene>
    <name evidence="2" type="ORF">CLV41_11592</name>
</gene>
<dbReference type="AlphaFoldDB" id="A0A2S3UKV7"/>
<proteinExistence type="predicted"/>
<protein>
    <submittedName>
        <fullName evidence="2">Uncharacterized protein</fullName>
    </submittedName>
</protein>
<dbReference type="Proteomes" id="UP000236959">
    <property type="component" value="Unassembled WGS sequence"/>
</dbReference>
<evidence type="ECO:0000313" key="2">
    <source>
        <dbReference type="EMBL" id="POF28325.1"/>
    </source>
</evidence>
<accession>A0A2S3UKV7</accession>
<name>A0A2S3UKV7_9HYPH</name>
<sequence length="132" mass="14235">MLGKNLCFGPRVRQLTALAVGVACLSVLPFVQARAESAPEGLNDYPTAARAEYVFACMATNGQTSDVLRKCSCSIDIIASILPYKKYVEAETVLSLQLVGGERMSIFRTAASANNLVADLRRAQAEADIRCF</sequence>
<dbReference type="RefSeq" id="WP_408014289.1">
    <property type="nucleotide sequence ID" value="NZ_PPCN01000015.1"/>
</dbReference>
<comment type="caution">
    <text evidence="2">The sequence shown here is derived from an EMBL/GenBank/DDBJ whole genome shotgun (WGS) entry which is preliminary data.</text>
</comment>
<evidence type="ECO:0000256" key="1">
    <source>
        <dbReference type="SAM" id="SignalP"/>
    </source>
</evidence>
<dbReference type="EMBL" id="PPCN01000015">
    <property type="protein sequence ID" value="POF28325.1"/>
    <property type="molecule type" value="Genomic_DNA"/>
</dbReference>
<dbReference type="PROSITE" id="PS51257">
    <property type="entry name" value="PROKAR_LIPOPROTEIN"/>
    <property type="match status" value="1"/>
</dbReference>
<feature type="chain" id="PRO_5015510202" evidence="1">
    <location>
        <begin position="34"/>
        <end position="132"/>
    </location>
</feature>
<feature type="signal peptide" evidence="1">
    <location>
        <begin position="1"/>
        <end position="33"/>
    </location>
</feature>
<evidence type="ECO:0000313" key="3">
    <source>
        <dbReference type="Proteomes" id="UP000236959"/>
    </source>
</evidence>
<organism evidence="2 3">
    <name type="scientific">Roseibium marinum</name>
    <dbReference type="NCBI Taxonomy" id="281252"/>
    <lineage>
        <taxon>Bacteria</taxon>
        <taxon>Pseudomonadati</taxon>
        <taxon>Pseudomonadota</taxon>
        <taxon>Alphaproteobacteria</taxon>
        <taxon>Hyphomicrobiales</taxon>
        <taxon>Stappiaceae</taxon>
        <taxon>Roseibium</taxon>
    </lineage>
</organism>